<name>A0A844QAD3_9HYPH</name>
<dbReference type="Pfam" id="PF07969">
    <property type="entry name" value="Amidohydro_3"/>
    <property type="match status" value="1"/>
</dbReference>
<dbReference type="EMBL" id="WPHG01000001">
    <property type="protein sequence ID" value="MVA96195.1"/>
    <property type="molecule type" value="Genomic_DNA"/>
</dbReference>
<accession>A0A844QAD3</accession>
<dbReference type="InterPro" id="IPR011059">
    <property type="entry name" value="Metal-dep_hydrolase_composite"/>
</dbReference>
<dbReference type="PANTHER" id="PTHR22642:SF2">
    <property type="entry name" value="PROTEIN LONG AFTER FAR-RED 3"/>
    <property type="match status" value="1"/>
</dbReference>
<dbReference type="AlphaFoldDB" id="A0A844QAD3"/>
<feature type="domain" description="Amidohydrolase 3" evidence="1">
    <location>
        <begin position="57"/>
        <end position="558"/>
    </location>
</feature>
<dbReference type="InterPro" id="IPR013108">
    <property type="entry name" value="Amidohydro_3"/>
</dbReference>
<organism evidence="2 3">
    <name type="scientific">Nitratireductor arenosus</name>
    <dbReference type="NCBI Taxonomy" id="2682096"/>
    <lineage>
        <taxon>Bacteria</taxon>
        <taxon>Pseudomonadati</taxon>
        <taxon>Pseudomonadota</taxon>
        <taxon>Alphaproteobacteria</taxon>
        <taxon>Hyphomicrobiales</taxon>
        <taxon>Phyllobacteriaceae</taxon>
        <taxon>Nitratireductor</taxon>
    </lineage>
</organism>
<proteinExistence type="predicted"/>
<comment type="caution">
    <text evidence="2">The sequence shown here is derived from an EMBL/GenBank/DDBJ whole genome shotgun (WGS) entry which is preliminary data.</text>
</comment>
<reference evidence="2 3" key="1">
    <citation type="submission" date="2019-12" db="EMBL/GenBank/DDBJ databases">
        <title>Nitratireductor arenosus sp. nov., Isolated from sea sand, Jeju island, South Korea.</title>
        <authorList>
            <person name="Kim W."/>
        </authorList>
    </citation>
    <scope>NUCLEOTIDE SEQUENCE [LARGE SCALE GENOMIC DNA]</scope>
    <source>
        <strain evidence="2 3">CAU 1489</strain>
    </source>
</reference>
<dbReference type="Gene3D" id="2.30.40.10">
    <property type="entry name" value="Urease, subunit C, domain 1"/>
    <property type="match status" value="1"/>
</dbReference>
<keyword evidence="2" id="KW-0378">Hydrolase</keyword>
<protein>
    <submittedName>
        <fullName evidence="2">Amidohydrolase family protein</fullName>
    </submittedName>
</protein>
<dbReference type="CDD" id="cd01300">
    <property type="entry name" value="YtcJ_like"/>
    <property type="match status" value="1"/>
</dbReference>
<evidence type="ECO:0000313" key="2">
    <source>
        <dbReference type="EMBL" id="MVA96195.1"/>
    </source>
</evidence>
<dbReference type="SUPFAM" id="SSF51556">
    <property type="entry name" value="Metallo-dependent hydrolases"/>
    <property type="match status" value="1"/>
</dbReference>
<dbReference type="SUPFAM" id="SSF51338">
    <property type="entry name" value="Composite domain of metallo-dependent hydrolases"/>
    <property type="match status" value="1"/>
</dbReference>
<dbReference type="Gene3D" id="3.20.20.140">
    <property type="entry name" value="Metal-dependent hydrolases"/>
    <property type="match status" value="1"/>
</dbReference>
<evidence type="ECO:0000313" key="3">
    <source>
        <dbReference type="Proteomes" id="UP000463224"/>
    </source>
</evidence>
<dbReference type="GO" id="GO:0016810">
    <property type="term" value="F:hydrolase activity, acting on carbon-nitrogen (but not peptide) bonds"/>
    <property type="evidence" value="ECO:0007669"/>
    <property type="project" value="InterPro"/>
</dbReference>
<sequence>MTNSDGLATLALTGGKVLTVNECDEVAEAVAIRGDRIVAVGSDAAISAYIGPDTTRIDLAGRTVVPGLIDGHAHMDREGLKSVLPSLAGVGSIDDILQRIAAEVGKAEPGDWIVMNPIGEPPEFGGYPEALAEGRYPTRTELDSVSPDNPVFIRPIWGYWRKTFPVVSIANSAALERAGIGRETTAPVPSVQIDRDPLTGKPTGVFREWNKMPVVEFALMGCAPSFDVTTRTNALFESMRVYNSLGTTSVVEGHGVAADVLAAYQALAGQGRQTVRATLSFSPAWDGVSGADVTQLIASWGRWLAGTGLGDDWLRVQGIYSEADDSRERALRAAGSPQTGWAGFNFDASLPREKLKPLLVECARYGIRVTGILPHMLDLFREVDAEVPISGQRWVFGHVTHLAADDIAAILDLGLVITTHTSSFLYKGGLGLLDSVGAERENEIVPLRALVEAGVPVSFGSDNVPPSLFHSFWHAVARRERSTGRVIGPQQALTRAQALRCMTMGGAFLALEERNKGSLEPGKLADLAVLTCDPLTCPEDDLRHIRADLTVVGGKVVHASAPNSGAAGVGISSKPGAVVGV</sequence>
<dbReference type="InterPro" id="IPR032466">
    <property type="entry name" value="Metal_Hydrolase"/>
</dbReference>
<dbReference type="PANTHER" id="PTHR22642">
    <property type="entry name" value="IMIDAZOLONEPROPIONASE"/>
    <property type="match status" value="1"/>
</dbReference>
<keyword evidence="3" id="KW-1185">Reference proteome</keyword>
<dbReference type="Proteomes" id="UP000463224">
    <property type="component" value="Unassembled WGS sequence"/>
</dbReference>
<dbReference type="InterPro" id="IPR033932">
    <property type="entry name" value="YtcJ-like"/>
</dbReference>
<gene>
    <name evidence="2" type="ORF">GN330_02890</name>
</gene>
<evidence type="ECO:0000259" key="1">
    <source>
        <dbReference type="Pfam" id="PF07969"/>
    </source>
</evidence>
<dbReference type="Gene3D" id="3.10.310.70">
    <property type="match status" value="1"/>
</dbReference>
<dbReference type="RefSeq" id="WP_156711162.1">
    <property type="nucleotide sequence ID" value="NZ_WPHG01000001.1"/>
</dbReference>